<evidence type="ECO:0000256" key="7">
    <source>
        <dbReference type="SAM" id="MobiDB-lite"/>
    </source>
</evidence>
<dbReference type="Pfam" id="PF00004">
    <property type="entry name" value="AAA"/>
    <property type="match status" value="1"/>
</dbReference>
<dbReference type="InterPro" id="IPR001025">
    <property type="entry name" value="BAH_dom"/>
</dbReference>
<feature type="region of interest" description="Disordered" evidence="7">
    <location>
        <begin position="1"/>
        <end position="35"/>
    </location>
</feature>
<dbReference type="InterPro" id="IPR054425">
    <property type="entry name" value="Cdc6_ORC1-like_ATPase_lid"/>
</dbReference>
<feature type="region of interest" description="Disordered" evidence="7">
    <location>
        <begin position="266"/>
        <end position="398"/>
    </location>
</feature>
<evidence type="ECO:0000256" key="3">
    <source>
        <dbReference type="ARBA" id="ARBA00022705"/>
    </source>
</evidence>
<dbReference type="CDD" id="cd00009">
    <property type="entry name" value="AAA"/>
    <property type="match status" value="1"/>
</dbReference>
<evidence type="ECO:0000256" key="5">
    <source>
        <dbReference type="ARBA" id="ARBA00023242"/>
    </source>
</evidence>
<keyword evidence="9" id="KW-0378">Hydrolase</keyword>
<reference evidence="9 10" key="1">
    <citation type="journal article" date="2021" name="Environ. Microbiol.">
        <title>Gene family expansions and transcriptome signatures uncover fungal adaptations to wood decay.</title>
        <authorList>
            <person name="Hage H."/>
            <person name="Miyauchi S."/>
            <person name="Viragh M."/>
            <person name="Drula E."/>
            <person name="Min B."/>
            <person name="Chaduli D."/>
            <person name="Navarro D."/>
            <person name="Favel A."/>
            <person name="Norest M."/>
            <person name="Lesage-Meessen L."/>
            <person name="Balint B."/>
            <person name="Merenyi Z."/>
            <person name="de Eugenio L."/>
            <person name="Morin E."/>
            <person name="Martinez A.T."/>
            <person name="Baldrian P."/>
            <person name="Stursova M."/>
            <person name="Martinez M.J."/>
            <person name="Novotny C."/>
            <person name="Magnuson J.K."/>
            <person name="Spatafora J.W."/>
            <person name="Maurice S."/>
            <person name="Pangilinan J."/>
            <person name="Andreopoulos W."/>
            <person name="LaButti K."/>
            <person name="Hundley H."/>
            <person name="Na H."/>
            <person name="Kuo A."/>
            <person name="Barry K."/>
            <person name="Lipzen A."/>
            <person name="Henrissat B."/>
            <person name="Riley R."/>
            <person name="Ahrendt S."/>
            <person name="Nagy L.G."/>
            <person name="Grigoriev I.V."/>
            <person name="Martin F."/>
            <person name="Rosso M.N."/>
        </authorList>
    </citation>
    <scope>NUCLEOTIDE SEQUENCE [LARGE SCALE GENOMIC DNA]</scope>
    <source>
        <strain evidence="9 10">CIRM-BRFM 1785</strain>
    </source>
</reference>
<dbReference type="Pfam" id="PF22606">
    <property type="entry name" value="Cdc6-ORC-like_ATPase_lid"/>
    <property type="match status" value="1"/>
</dbReference>
<dbReference type="Gene3D" id="2.30.30.490">
    <property type="match status" value="1"/>
</dbReference>
<accession>A0ABQ8K1J3</accession>
<dbReference type="SUPFAM" id="SSF52540">
    <property type="entry name" value="P-loop containing nucleoside triphosphate hydrolases"/>
    <property type="match status" value="1"/>
</dbReference>
<keyword evidence="3 6" id="KW-0235">DNA replication</keyword>
<dbReference type="RefSeq" id="XP_047773422.1">
    <property type="nucleotide sequence ID" value="XM_047925220.1"/>
</dbReference>
<dbReference type="InterPro" id="IPR043151">
    <property type="entry name" value="BAH_sf"/>
</dbReference>
<comment type="similarity">
    <text evidence="2 6">Belongs to the ORC1 family.</text>
</comment>
<dbReference type="InterPro" id="IPR050311">
    <property type="entry name" value="ORC1/CDC6"/>
</dbReference>
<evidence type="ECO:0000313" key="9">
    <source>
        <dbReference type="EMBL" id="KAH9830059.1"/>
    </source>
</evidence>
<evidence type="ECO:0000256" key="4">
    <source>
        <dbReference type="ARBA" id="ARBA00023125"/>
    </source>
</evidence>
<dbReference type="PROSITE" id="PS51038">
    <property type="entry name" value="BAH"/>
    <property type="match status" value="1"/>
</dbReference>
<keyword evidence="6" id="KW-0547">Nucleotide-binding</keyword>
<sequence>MSQGTPLRRSTRGQPVPTRAPLQSSGVADAPSGEPVFEREATLSDLYEEERDDEDLDLSTCRTRYYAQFTRRNVVAVRRAVRVYGRANKAKGKERVFGDEAAEIFEVGDAVSVRTMSRQASIAVIVAVLAVAAEGGTDEKGCRVLVHWFNRPSELPAVRARREYEENEIYYSLTSTALLPPSNIISRCSISSSRAGPSSTKRKPVYVHEETEKSVFYCASAVDPRRGLFYALDWDGFRQDALRRDGLRSGSVDAWNVVVADEEPTGKKDVTKKRTRVRPSRRTSDGSDDEAVDRLLKRRVRETEEESDAGDSSFDVALNDQHTSEEDIEEDELEERFVPTTPRKRKRGAGAPGTPRTPRTPRRSRPTKELLVQPTPHSKAALRKRKRTALAVRPPPPTDAGVSLQLEAQLGLAASKDPWLRSMHVLHVAARPEALPCREDEYGRILRSVEELLEEGSGGCIYISGVPGTGKTATVHAVVRELKRMAEQNEANPFTYVEINGLRIPEPAAAYGLLWEAVCGHDVSREGHMKISSHQALKSLQKHFSAGERAGPGGHACVVLMDELDQLMTSKQDVVYNFFNWPTLVGSKLVVLAVANTMDLPERVMTGRVRSRLGMTRINFQPYTTPQLEKIVRARLQSAKEGLPTDTPDVMAPDGVRFAAMKVSSISGDARRVLDICRRAVELVQPRSRTARTDDVKEVIKSMQNSPTAAYLRELSFHERLMLAALLRCIKREGVEEIKWGELQHQHCVYISLLAGENDTVRRPGPGELRVVLDSLVASHALLCEDGAAVSRRPEDDRRVALNLEHAEVERVLGEVGGVQWKNTLSV</sequence>
<dbReference type="PANTHER" id="PTHR10763:SF23">
    <property type="entry name" value="ORIGIN RECOGNITION COMPLEX SUBUNIT 1"/>
    <property type="match status" value="1"/>
</dbReference>
<name>A0ABQ8K1J3_9APHY</name>
<comment type="function">
    <text evidence="6">Component of the origin recognition complex (ORC) that binds origins of replication. DNA-binding is ATP-dependent, however specific DNA sequences that define origins of replication have not been identified so far. ORC is required to assemble the pre-replication complex necessary to initiate DNA replication.</text>
</comment>
<evidence type="ECO:0000259" key="8">
    <source>
        <dbReference type="PROSITE" id="PS51038"/>
    </source>
</evidence>
<proteinExistence type="inferred from homology"/>
<comment type="caution">
    <text evidence="9">The sequence shown here is derived from an EMBL/GenBank/DDBJ whole genome shotgun (WGS) entry which is preliminary data.</text>
</comment>
<dbReference type="Proteomes" id="UP000814176">
    <property type="component" value="Unassembled WGS sequence"/>
</dbReference>
<dbReference type="GeneID" id="72005952"/>
<evidence type="ECO:0000256" key="1">
    <source>
        <dbReference type="ARBA" id="ARBA00004123"/>
    </source>
</evidence>
<feature type="domain" description="BAH" evidence="8">
    <location>
        <begin position="103"/>
        <end position="233"/>
    </location>
</feature>
<dbReference type="InterPro" id="IPR027417">
    <property type="entry name" value="P-loop_NTPase"/>
</dbReference>
<comment type="subcellular location">
    <subcellularLocation>
        <location evidence="1 6">Nucleus</location>
    </subcellularLocation>
</comment>
<protein>
    <recommendedName>
        <fullName evidence="6">Origin recognition complex subunit 1</fullName>
    </recommendedName>
</protein>
<dbReference type="InterPro" id="IPR003593">
    <property type="entry name" value="AAA+_ATPase"/>
</dbReference>
<keyword evidence="5 6" id="KW-0539">Nucleus</keyword>
<evidence type="ECO:0000256" key="6">
    <source>
        <dbReference type="RuleBase" id="RU365058"/>
    </source>
</evidence>
<organism evidence="9 10">
    <name type="scientific">Rhodofomes roseus</name>
    <dbReference type="NCBI Taxonomy" id="34475"/>
    <lineage>
        <taxon>Eukaryota</taxon>
        <taxon>Fungi</taxon>
        <taxon>Dikarya</taxon>
        <taxon>Basidiomycota</taxon>
        <taxon>Agaricomycotina</taxon>
        <taxon>Agaricomycetes</taxon>
        <taxon>Polyporales</taxon>
        <taxon>Rhodofomes</taxon>
    </lineage>
</organism>
<dbReference type="SMART" id="SM00382">
    <property type="entry name" value="AAA"/>
    <property type="match status" value="1"/>
</dbReference>
<dbReference type="Gene3D" id="1.10.8.60">
    <property type="match status" value="1"/>
</dbReference>
<dbReference type="GO" id="GO:0016787">
    <property type="term" value="F:hydrolase activity"/>
    <property type="evidence" value="ECO:0007669"/>
    <property type="project" value="UniProtKB-KW"/>
</dbReference>
<dbReference type="PANTHER" id="PTHR10763">
    <property type="entry name" value="CELL DIVISION CONTROL PROTEIN 6-RELATED"/>
    <property type="match status" value="1"/>
</dbReference>
<comment type="subunit">
    <text evidence="6">ORC is composed of six subunits.</text>
</comment>
<keyword evidence="10" id="KW-1185">Reference proteome</keyword>
<feature type="compositionally biased region" description="Basic residues" evidence="7">
    <location>
        <begin position="270"/>
        <end position="281"/>
    </location>
</feature>
<keyword evidence="6" id="KW-0067">ATP-binding</keyword>
<dbReference type="InterPro" id="IPR003959">
    <property type="entry name" value="ATPase_AAA_core"/>
</dbReference>
<gene>
    <name evidence="9" type="ORF">C8Q71DRAFT_788454</name>
</gene>
<dbReference type="EMBL" id="JADCUA010000034">
    <property type="protein sequence ID" value="KAH9830059.1"/>
    <property type="molecule type" value="Genomic_DNA"/>
</dbReference>
<dbReference type="Pfam" id="PF01426">
    <property type="entry name" value="BAH"/>
    <property type="match status" value="1"/>
</dbReference>
<keyword evidence="4 6" id="KW-0238">DNA-binding</keyword>
<evidence type="ECO:0000256" key="2">
    <source>
        <dbReference type="ARBA" id="ARBA00008398"/>
    </source>
</evidence>
<dbReference type="Gene3D" id="3.40.50.300">
    <property type="entry name" value="P-loop containing nucleotide triphosphate hydrolases"/>
    <property type="match status" value="1"/>
</dbReference>
<evidence type="ECO:0000313" key="10">
    <source>
        <dbReference type="Proteomes" id="UP000814176"/>
    </source>
</evidence>